<reference evidence="1" key="1">
    <citation type="journal article" date="2023" name="Insect Mol. Biol.">
        <title>Genome sequencing provides insights into the evolution of gene families encoding plant cell wall-degrading enzymes in longhorned beetles.</title>
        <authorList>
            <person name="Shin N.R."/>
            <person name="Okamura Y."/>
            <person name="Kirsch R."/>
            <person name="Pauchet Y."/>
        </authorList>
    </citation>
    <scope>NUCLEOTIDE SEQUENCE</scope>
    <source>
        <strain evidence="1">MMC_N1</strain>
    </source>
</reference>
<gene>
    <name evidence="1" type="ORF">NQ317_008479</name>
</gene>
<dbReference type="Proteomes" id="UP001162164">
    <property type="component" value="Unassembled WGS sequence"/>
</dbReference>
<protein>
    <submittedName>
        <fullName evidence="1">Uncharacterized protein</fullName>
    </submittedName>
</protein>
<keyword evidence="2" id="KW-1185">Reference proteome</keyword>
<evidence type="ECO:0000313" key="2">
    <source>
        <dbReference type="Proteomes" id="UP001162164"/>
    </source>
</evidence>
<organism evidence="1 2">
    <name type="scientific">Molorchus minor</name>
    <dbReference type="NCBI Taxonomy" id="1323400"/>
    <lineage>
        <taxon>Eukaryota</taxon>
        <taxon>Metazoa</taxon>
        <taxon>Ecdysozoa</taxon>
        <taxon>Arthropoda</taxon>
        <taxon>Hexapoda</taxon>
        <taxon>Insecta</taxon>
        <taxon>Pterygota</taxon>
        <taxon>Neoptera</taxon>
        <taxon>Endopterygota</taxon>
        <taxon>Coleoptera</taxon>
        <taxon>Polyphaga</taxon>
        <taxon>Cucujiformia</taxon>
        <taxon>Chrysomeloidea</taxon>
        <taxon>Cerambycidae</taxon>
        <taxon>Lamiinae</taxon>
        <taxon>Monochamini</taxon>
        <taxon>Molorchus</taxon>
    </lineage>
</organism>
<comment type="caution">
    <text evidence="1">The sequence shown here is derived from an EMBL/GenBank/DDBJ whole genome shotgun (WGS) entry which is preliminary data.</text>
</comment>
<dbReference type="EMBL" id="JAPWTJ010000441">
    <property type="protein sequence ID" value="KAJ8978404.1"/>
    <property type="molecule type" value="Genomic_DNA"/>
</dbReference>
<name>A0ABQ9JKD6_9CUCU</name>
<accession>A0ABQ9JKD6</accession>
<proteinExistence type="predicted"/>
<evidence type="ECO:0000313" key="1">
    <source>
        <dbReference type="EMBL" id="KAJ8978404.1"/>
    </source>
</evidence>
<sequence>MWPPSPTTPKLGLHIIYNHYNQREYPSYVIAVCILYLEINESIKQTPLKRAIFLEKLPRKVLIRRIVSSVKCLRKSERRLEGLVSRLLVAVATACVVKSYKRACKKRQAVSTYANLTVQQVLTLPPPSVY</sequence>